<proteinExistence type="predicted"/>
<feature type="region of interest" description="Disordered" evidence="2">
    <location>
        <begin position="1"/>
        <end position="24"/>
    </location>
</feature>
<dbReference type="CDD" id="cd00067">
    <property type="entry name" value="GAL4"/>
    <property type="match status" value="1"/>
</dbReference>
<dbReference type="PROSITE" id="PS50048">
    <property type="entry name" value="ZN2_CY6_FUNGAL_2"/>
    <property type="match status" value="1"/>
</dbReference>
<evidence type="ECO:0000256" key="2">
    <source>
        <dbReference type="SAM" id="MobiDB-lite"/>
    </source>
</evidence>
<dbReference type="GO" id="GO:0001228">
    <property type="term" value="F:DNA-binding transcription activator activity, RNA polymerase II-specific"/>
    <property type="evidence" value="ECO:0007669"/>
    <property type="project" value="TreeGrafter"/>
</dbReference>
<feature type="compositionally biased region" description="Basic residues" evidence="2">
    <location>
        <begin position="11"/>
        <end position="24"/>
    </location>
</feature>
<organism evidence="5 6">
    <name type="scientific">Decorospora gaudefroyi</name>
    <dbReference type="NCBI Taxonomy" id="184978"/>
    <lineage>
        <taxon>Eukaryota</taxon>
        <taxon>Fungi</taxon>
        <taxon>Dikarya</taxon>
        <taxon>Ascomycota</taxon>
        <taxon>Pezizomycotina</taxon>
        <taxon>Dothideomycetes</taxon>
        <taxon>Pleosporomycetidae</taxon>
        <taxon>Pleosporales</taxon>
        <taxon>Pleosporineae</taxon>
        <taxon>Pleosporaceae</taxon>
        <taxon>Decorospora</taxon>
    </lineage>
</organism>
<protein>
    <recommendedName>
        <fullName evidence="4">Zn(2)-C6 fungal-type domain-containing protein</fullName>
    </recommendedName>
</protein>
<evidence type="ECO:0000259" key="4">
    <source>
        <dbReference type="PROSITE" id="PS50048"/>
    </source>
</evidence>
<evidence type="ECO:0000313" key="5">
    <source>
        <dbReference type="EMBL" id="KAF1833188.1"/>
    </source>
</evidence>
<gene>
    <name evidence="5" type="ORF">BDW02DRAFT_393337</name>
</gene>
<feature type="transmembrane region" description="Helical" evidence="3">
    <location>
        <begin position="429"/>
        <end position="449"/>
    </location>
</feature>
<dbReference type="PANTHER" id="PTHR47784">
    <property type="entry name" value="STEROL UPTAKE CONTROL PROTEIN 2"/>
    <property type="match status" value="1"/>
</dbReference>
<keyword evidence="6" id="KW-1185">Reference proteome</keyword>
<evidence type="ECO:0000256" key="3">
    <source>
        <dbReference type="SAM" id="Phobius"/>
    </source>
</evidence>
<sequence length="524" mass="57890">MQTTTMPSIVSKHKTIPGRKRRAHAKSRKGCGNCKLRGVKCDETRPRCIKCKSYGVSCDYAPGSSKSSLDVAAQGSFQVDLMSSMPTQHIVSFGAVSCSDSDPNAHVGQTPDFTGFTTTAMPLDTTANCWVDNSLGTPWSPISINAAVTAMISDSLQSDWCCPDVQLGTGSTSWSASSSWKFSEANLEILTRFQRRTALTIGSFQMASTYRDIICQLAVKHSFLMHMLIGLTLMHDADLSLPHSPALASKHQYASLQHWDLGTRLFHTELAQPIPPSHLDAIWATGVHLGAASFWYMEADRIEAAWPLKPPEPSDLSWMKLGEGKKYLWRIANPTRPASLFHTLMKQKPSATVPEWMTQNDTSCIPERVKQVFNITAASTPTNNVYHLAVLILSRIQHLRLTHATCPSFLNFAAFVTPEFLALLEAKDVYAVFLLGWWFSMFANGNLWWMARRAKIEGEAVRIWLRREDAGLAELLDGLRRTDGVGVEAGESGAEQAWQAWSADAPRVESNWARDSRGAILSAA</sequence>
<evidence type="ECO:0000256" key="1">
    <source>
        <dbReference type="ARBA" id="ARBA00023242"/>
    </source>
</evidence>
<evidence type="ECO:0000313" key="6">
    <source>
        <dbReference type="Proteomes" id="UP000800040"/>
    </source>
</evidence>
<dbReference type="AlphaFoldDB" id="A0A6A5K7B4"/>
<keyword evidence="3" id="KW-1133">Transmembrane helix</keyword>
<keyword evidence="1" id="KW-0539">Nucleus</keyword>
<dbReference type="PANTHER" id="PTHR47784:SF9">
    <property type="entry name" value="ZN(II)2CYS6 TRANSCRIPTION FACTOR (EUROFUNG)"/>
    <property type="match status" value="1"/>
</dbReference>
<feature type="domain" description="Zn(2)-C6 fungal-type" evidence="4">
    <location>
        <begin position="30"/>
        <end position="60"/>
    </location>
</feature>
<keyword evidence="3" id="KW-0812">Transmembrane</keyword>
<name>A0A6A5K7B4_9PLEO</name>
<dbReference type="SUPFAM" id="SSF57701">
    <property type="entry name" value="Zn2/Cys6 DNA-binding domain"/>
    <property type="match status" value="1"/>
</dbReference>
<keyword evidence="3" id="KW-0472">Membrane</keyword>
<dbReference type="OrthoDB" id="416217at2759"/>
<dbReference type="SMART" id="SM00066">
    <property type="entry name" value="GAL4"/>
    <property type="match status" value="1"/>
</dbReference>
<dbReference type="InterPro" id="IPR036864">
    <property type="entry name" value="Zn2-C6_fun-type_DNA-bd_sf"/>
</dbReference>
<reference evidence="5" key="1">
    <citation type="submission" date="2020-01" db="EMBL/GenBank/DDBJ databases">
        <authorList>
            <consortium name="DOE Joint Genome Institute"/>
            <person name="Haridas S."/>
            <person name="Albert R."/>
            <person name="Binder M."/>
            <person name="Bloem J."/>
            <person name="Labutti K."/>
            <person name="Salamov A."/>
            <person name="Andreopoulos B."/>
            <person name="Baker S.E."/>
            <person name="Barry K."/>
            <person name="Bills G."/>
            <person name="Bluhm B.H."/>
            <person name="Cannon C."/>
            <person name="Castanera R."/>
            <person name="Culley D.E."/>
            <person name="Daum C."/>
            <person name="Ezra D."/>
            <person name="Gonzalez J.B."/>
            <person name="Henrissat B."/>
            <person name="Kuo A."/>
            <person name="Liang C."/>
            <person name="Lipzen A."/>
            <person name="Lutzoni F."/>
            <person name="Magnuson J."/>
            <person name="Mondo S."/>
            <person name="Nolan M."/>
            <person name="Ohm R."/>
            <person name="Pangilinan J."/>
            <person name="Park H.-J."/>
            <person name="Ramirez L."/>
            <person name="Alfaro M."/>
            <person name="Sun H."/>
            <person name="Tritt A."/>
            <person name="Yoshinaga Y."/>
            <person name="Zwiers L.-H."/>
            <person name="Turgeon B.G."/>
            <person name="Goodwin S.B."/>
            <person name="Spatafora J.W."/>
            <person name="Crous P.W."/>
            <person name="Grigoriev I.V."/>
        </authorList>
    </citation>
    <scope>NUCLEOTIDE SEQUENCE</scope>
    <source>
        <strain evidence="5">P77</strain>
    </source>
</reference>
<dbReference type="EMBL" id="ML975323">
    <property type="protein sequence ID" value="KAF1833188.1"/>
    <property type="molecule type" value="Genomic_DNA"/>
</dbReference>
<dbReference type="InterPro" id="IPR053157">
    <property type="entry name" value="Sterol_Uptake_Regulator"/>
</dbReference>
<dbReference type="Gene3D" id="4.10.240.10">
    <property type="entry name" value="Zn(2)-C6 fungal-type DNA-binding domain"/>
    <property type="match status" value="1"/>
</dbReference>
<dbReference type="InterPro" id="IPR001138">
    <property type="entry name" value="Zn2Cys6_DnaBD"/>
</dbReference>
<accession>A0A6A5K7B4</accession>
<dbReference type="GO" id="GO:0008270">
    <property type="term" value="F:zinc ion binding"/>
    <property type="evidence" value="ECO:0007669"/>
    <property type="project" value="InterPro"/>
</dbReference>
<dbReference type="Proteomes" id="UP000800040">
    <property type="component" value="Unassembled WGS sequence"/>
</dbReference>
<dbReference type="Pfam" id="PF00172">
    <property type="entry name" value="Zn_clus"/>
    <property type="match status" value="1"/>
</dbReference>